<evidence type="ECO:0000313" key="2">
    <source>
        <dbReference type="EMBL" id="KAK7841790.1"/>
    </source>
</evidence>
<feature type="compositionally biased region" description="Low complexity" evidence="1">
    <location>
        <begin position="75"/>
        <end position="88"/>
    </location>
</feature>
<organism evidence="2 3">
    <name type="scientific">Quercus suber</name>
    <name type="common">Cork oak</name>
    <dbReference type="NCBI Taxonomy" id="58331"/>
    <lineage>
        <taxon>Eukaryota</taxon>
        <taxon>Viridiplantae</taxon>
        <taxon>Streptophyta</taxon>
        <taxon>Embryophyta</taxon>
        <taxon>Tracheophyta</taxon>
        <taxon>Spermatophyta</taxon>
        <taxon>Magnoliopsida</taxon>
        <taxon>eudicotyledons</taxon>
        <taxon>Gunneridae</taxon>
        <taxon>Pentapetalae</taxon>
        <taxon>rosids</taxon>
        <taxon>fabids</taxon>
        <taxon>Fagales</taxon>
        <taxon>Fagaceae</taxon>
        <taxon>Quercus</taxon>
    </lineage>
</organism>
<keyword evidence="3" id="KW-1185">Reference proteome</keyword>
<comment type="caution">
    <text evidence="2">The sequence shown here is derived from an EMBL/GenBank/DDBJ whole genome shotgun (WGS) entry which is preliminary data.</text>
</comment>
<dbReference type="Proteomes" id="UP000237347">
    <property type="component" value="Unassembled WGS sequence"/>
</dbReference>
<sequence>MGYVANGLSQVEAADIKCSRDGIPNPLTFADDYSFVLLHDLPLPQTHHQPQNPGQRKEKSDFEPPKNSNQGSATLLPESEPQSPSSLG</sequence>
<feature type="compositionally biased region" description="Basic and acidic residues" evidence="1">
    <location>
        <begin position="55"/>
        <end position="64"/>
    </location>
</feature>
<reference evidence="2 3" key="1">
    <citation type="journal article" date="2018" name="Sci. Data">
        <title>The draft genome sequence of cork oak.</title>
        <authorList>
            <person name="Ramos A.M."/>
            <person name="Usie A."/>
            <person name="Barbosa P."/>
            <person name="Barros P.M."/>
            <person name="Capote T."/>
            <person name="Chaves I."/>
            <person name="Simoes F."/>
            <person name="Abreu I."/>
            <person name="Carrasquinho I."/>
            <person name="Faro C."/>
            <person name="Guimaraes J.B."/>
            <person name="Mendonca D."/>
            <person name="Nobrega F."/>
            <person name="Rodrigues L."/>
            <person name="Saibo N.J.M."/>
            <person name="Varela M.C."/>
            <person name="Egas C."/>
            <person name="Matos J."/>
            <person name="Miguel C.M."/>
            <person name="Oliveira M.M."/>
            <person name="Ricardo C.P."/>
            <person name="Goncalves S."/>
        </authorList>
    </citation>
    <scope>NUCLEOTIDE SEQUENCE [LARGE SCALE GENOMIC DNA]</scope>
    <source>
        <strain evidence="3">cv. HL8</strain>
    </source>
</reference>
<evidence type="ECO:0000256" key="1">
    <source>
        <dbReference type="SAM" id="MobiDB-lite"/>
    </source>
</evidence>
<dbReference type="EMBL" id="PKMF04000234">
    <property type="protein sequence ID" value="KAK7841790.1"/>
    <property type="molecule type" value="Genomic_DNA"/>
</dbReference>
<proteinExistence type="predicted"/>
<name>A0AAW0KQX3_QUESU</name>
<feature type="region of interest" description="Disordered" evidence="1">
    <location>
        <begin position="41"/>
        <end position="88"/>
    </location>
</feature>
<protein>
    <submittedName>
        <fullName evidence="2">Uncharacterized protein</fullName>
    </submittedName>
</protein>
<dbReference type="AlphaFoldDB" id="A0AAW0KQX3"/>
<accession>A0AAW0KQX3</accession>
<gene>
    <name evidence="2" type="ORF">CFP56_014882</name>
</gene>
<evidence type="ECO:0000313" key="3">
    <source>
        <dbReference type="Proteomes" id="UP000237347"/>
    </source>
</evidence>